<evidence type="ECO:0000259" key="1">
    <source>
        <dbReference type="PROSITE" id="PS51819"/>
    </source>
</evidence>
<dbReference type="AlphaFoldDB" id="R3W6S7"/>
<dbReference type="PROSITE" id="PS51819">
    <property type="entry name" value="VOC"/>
    <property type="match status" value="1"/>
</dbReference>
<proteinExistence type="predicted"/>
<feature type="domain" description="VOC" evidence="1">
    <location>
        <begin position="2"/>
        <end position="127"/>
    </location>
</feature>
<protein>
    <recommendedName>
        <fullName evidence="1">VOC domain-containing protein</fullName>
    </recommendedName>
</protein>
<dbReference type="PATRIC" id="fig|1158612.3.peg.2694"/>
<dbReference type="InterPro" id="IPR037523">
    <property type="entry name" value="VOC_core"/>
</dbReference>
<dbReference type="Gene3D" id="3.10.180.10">
    <property type="entry name" value="2,3-Dihydroxybiphenyl 1,2-Dioxygenase, domain 1"/>
    <property type="match status" value="1"/>
</dbReference>
<dbReference type="InterPro" id="IPR029068">
    <property type="entry name" value="Glyas_Bleomycin-R_OHBP_Dase"/>
</dbReference>
<organism evidence="2 3">
    <name type="scientific">Enterococcus caccae ATCC BAA-1240</name>
    <dbReference type="NCBI Taxonomy" id="1158612"/>
    <lineage>
        <taxon>Bacteria</taxon>
        <taxon>Bacillati</taxon>
        <taxon>Bacillota</taxon>
        <taxon>Bacilli</taxon>
        <taxon>Lactobacillales</taxon>
        <taxon>Enterococcaceae</taxon>
        <taxon>Enterococcus</taxon>
    </lineage>
</organism>
<dbReference type="InterPro" id="IPR051332">
    <property type="entry name" value="Fosfomycin_Res_Enzymes"/>
</dbReference>
<sequence length="127" mass="14697">MKIEHIGLWVTDLENMRIFYETYFNATSSELYHNPKTSFRSYFLTFADSTRLEIMRREDVIQRETSKVLLGFAHLAFSLGSKENVDNLTNILIMEGYELLSPVRTTGDGYYESVIADPEGNRIELTV</sequence>
<dbReference type="OrthoDB" id="9789012at2"/>
<evidence type="ECO:0000313" key="3">
    <source>
        <dbReference type="Proteomes" id="UP000013840"/>
    </source>
</evidence>
<dbReference type="InterPro" id="IPR004360">
    <property type="entry name" value="Glyas_Fos-R_dOase_dom"/>
</dbReference>
<dbReference type="PANTHER" id="PTHR36113">
    <property type="entry name" value="LYASE, PUTATIVE-RELATED-RELATED"/>
    <property type="match status" value="1"/>
</dbReference>
<dbReference type="STRING" id="317735.RU98_GL003026"/>
<reference evidence="2 3" key="1">
    <citation type="submission" date="2013-02" db="EMBL/GenBank/DDBJ databases">
        <title>The Genome Sequence of Enterococcus caccae BAA-1240.</title>
        <authorList>
            <consortium name="The Broad Institute Genome Sequencing Platform"/>
            <consortium name="The Broad Institute Genome Sequencing Center for Infectious Disease"/>
            <person name="Earl A.M."/>
            <person name="Gilmore M.S."/>
            <person name="Lebreton F."/>
            <person name="Walker B."/>
            <person name="Young S.K."/>
            <person name="Zeng Q."/>
            <person name="Gargeya S."/>
            <person name="Fitzgerald M."/>
            <person name="Haas B."/>
            <person name="Abouelleil A."/>
            <person name="Alvarado L."/>
            <person name="Arachchi H.M."/>
            <person name="Berlin A.M."/>
            <person name="Chapman S.B."/>
            <person name="Dewar J."/>
            <person name="Goldberg J."/>
            <person name="Griggs A."/>
            <person name="Gujja S."/>
            <person name="Hansen M."/>
            <person name="Howarth C."/>
            <person name="Imamovic A."/>
            <person name="Larimer J."/>
            <person name="McCowan C."/>
            <person name="Murphy C."/>
            <person name="Neiman D."/>
            <person name="Pearson M."/>
            <person name="Priest M."/>
            <person name="Roberts A."/>
            <person name="Saif S."/>
            <person name="Shea T."/>
            <person name="Sisk P."/>
            <person name="Sykes S."/>
            <person name="Wortman J."/>
            <person name="Nusbaum C."/>
            <person name="Birren B."/>
        </authorList>
    </citation>
    <scope>NUCLEOTIDE SEQUENCE [LARGE SCALE GENOMIC DNA]</scope>
    <source>
        <strain evidence="2 3">ATCC BAA-1240</strain>
    </source>
</reference>
<keyword evidence="3" id="KW-1185">Reference proteome</keyword>
<gene>
    <name evidence="2" type="ORF">UC7_02730</name>
</gene>
<dbReference type="Pfam" id="PF00903">
    <property type="entry name" value="Glyoxalase"/>
    <property type="match status" value="1"/>
</dbReference>
<dbReference type="Proteomes" id="UP000013840">
    <property type="component" value="Unassembled WGS sequence"/>
</dbReference>
<accession>R3W6S7</accession>
<evidence type="ECO:0000313" key="2">
    <source>
        <dbReference type="EMBL" id="EOL43401.1"/>
    </source>
</evidence>
<comment type="caution">
    <text evidence="2">The sequence shown here is derived from an EMBL/GenBank/DDBJ whole genome shotgun (WGS) entry which is preliminary data.</text>
</comment>
<dbReference type="PANTHER" id="PTHR36113:SF1">
    <property type="entry name" value="GLYOXALASE_BLEOMYCIN RESISTANCE PROTEIN_DIOXYGENASE"/>
    <property type="match status" value="1"/>
</dbReference>
<dbReference type="EMBL" id="AJAU01000022">
    <property type="protein sequence ID" value="EOL43401.1"/>
    <property type="molecule type" value="Genomic_DNA"/>
</dbReference>
<name>R3W6S7_9ENTE</name>
<dbReference type="eggNOG" id="COG0346">
    <property type="taxonomic scope" value="Bacteria"/>
</dbReference>
<dbReference type="RefSeq" id="WP_010772815.1">
    <property type="nucleotide sequence ID" value="NZ_KB946335.1"/>
</dbReference>
<dbReference type="SUPFAM" id="SSF54593">
    <property type="entry name" value="Glyoxalase/Bleomycin resistance protein/Dihydroxybiphenyl dioxygenase"/>
    <property type="match status" value="1"/>
</dbReference>